<reference evidence="2" key="1">
    <citation type="journal article" date="2011" name="Science">
        <title>The plant cell wall-decomposing machinery underlies the functional diversity of forest fungi.</title>
        <authorList>
            <person name="Eastwood D.C."/>
            <person name="Floudas D."/>
            <person name="Binder M."/>
            <person name="Majcherczyk A."/>
            <person name="Schneider P."/>
            <person name="Aerts A."/>
            <person name="Asiegbu F.O."/>
            <person name="Baker S.E."/>
            <person name="Barry K."/>
            <person name="Bendiksby M."/>
            <person name="Blumentritt M."/>
            <person name="Coutinho P.M."/>
            <person name="Cullen D."/>
            <person name="de Vries R.P."/>
            <person name="Gathman A."/>
            <person name="Goodell B."/>
            <person name="Henrissat B."/>
            <person name="Ihrmark K."/>
            <person name="Kauserud H."/>
            <person name="Kohler A."/>
            <person name="LaButti K."/>
            <person name="Lapidus A."/>
            <person name="Lavin J.L."/>
            <person name="Lee Y.-H."/>
            <person name="Lindquist E."/>
            <person name="Lilly W."/>
            <person name="Lucas S."/>
            <person name="Morin E."/>
            <person name="Murat C."/>
            <person name="Oguiza J.A."/>
            <person name="Park J."/>
            <person name="Pisabarro A.G."/>
            <person name="Riley R."/>
            <person name="Rosling A."/>
            <person name="Salamov A."/>
            <person name="Schmidt O."/>
            <person name="Schmutz J."/>
            <person name="Skrede I."/>
            <person name="Stenlid J."/>
            <person name="Wiebenga A."/>
            <person name="Xie X."/>
            <person name="Kuees U."/>
            <person name="Hibbett D.S."/>
            <person name="Hoffmeister D."/>
            <person name="Hoegberg N."/>
            <person name="Martin F."/>
            <person name="Grigoriev I.V."/>
            <person name="Watkinson S.C."/>
        </authorList>
    </citation>
    <scope>NUCLEOTIDE SEQUENCE [LARGE SCALE GENOMIC DNA]</scope>
    <source>
        <strain evidence="2">strain S7.3</strain>
    </source>
</reference>
<evidence type="ECO:0000313" key="1">
    <source>
        <dbReference type="EMBL" id="EGN99899.1"/>
    </source>
</evidence>
<dbReference type="GO" id="GO:0006145">
    <property type="term" value="P:purine nucleobase catabolic process"/>
    <property type="evidence" value="ECO:0007669"/>
    <property type="project" value="TreeGrafter"/>
</dbReference>
<sequence length="951" mass="102886">MDKDSTRLQAPSGWAIQHKCKTKFFRRLAVFAALALSLASLNHLSLSFNEEEATPAHIATAISRCQYLAREPGPPSDFHQRTSSDRYEVGTKATLIINAKIWTGEHNGTEVIDGGILMDKGVIVAIGRINPGLIQSYKDLVITDVHGSWVTPGIVDMHSHLGDASSPELAGAIDDNSEKGPIEAWLRSLDGLNTHDDSYPLSISGGVTTSLVLPGSANAIAGQGFAIKLRKTAEHSPTSMLLEPPYTVNSSFPDYSITPRWRQLKQACGMSHSNFNNTRMDNLWSMREAYDKARTIKEEQDAYCSAVLNGQHQGLGKFPDDLKWEMLVDVLRGRVKVQTHCYEAVDLDALVRLSNEFKFPLAAVHHASEAYLVPELLKKAYGQAPGVALFATNSRYKREAYRSSEFAPRILAENGISVAMKSDHPVLNSRYLLYEAQQAHFYGMPTNLALASVISTPARLLGLDHRVGYAKEGELQADLLYVVVWDSHPLSLGATPMQVYIDGISQLKSPHVISKPQEFQKVPEVPNFDKEAATVVEYEGLPPLQQRKSVSGLVLFRGVKTFFLRGEGSVREVSMTQDDISGVVVVNNGAIFCSGPMADCSSSFSESDAEIIDLKGGSIFPGLVSFGSPLGTSEIEAEDSTNDGNVNDPLTAKVPSIIGGDEALIRAVDGLQFGTRDALLAYRAGVTLGITAPSHNGFYAGLSTAFSLSAPHKLHPGAVAQDVAGLHVAVRHFDNGPSVSTQIATLRRLLLHPVGGESGYWFKEVTKGNVPLVIEAHSADIIATLVRLKMEVEEAKGRTIKLTITGASEAHILAKELGEAGVGVILSPVRPFPTLWEDRRILPGPPLSQQSSVSKLVTNNVTVGIGVVEIWEARNARFDLAWASLEAGGEIEISKQEAIALASTNIEKLVLGYTRPTLSTELVVTEGGDLFDLSSKVVAVINPSQHAVEFL</sequence>
<dbReference type="GO" id="GO:0004038">
    <property type="term" value="F:allantoinase activity"/>
    <property type="evidence" value="ECO:0007669"/>
    <property type="project" value="TreeGrafter"/>
</dbReference>
<dbReference type="PANTHER" id="PTHR43668:SF5">
    <property type="entry name" value="AMIDOHYDROLASE 3 DOMAIN-CONTAINING PROTEIN"/>
    <property type="match status" value="1"/>
</dbReference>
<protein>
    <recommendedName>
        <fullName evidence="3">Amidohydrolase-related domain-containing protein</fullName>
    </recommendedName>
</protein>
<dbReference type="OrthoDB" id="10258955at2759"/>
<proteinExistence type="predicted"/>
<dbReference type="HOGENOM" id="CLU_006273_0_0_1"/>
<accession>F8PW40</accession>
<dbReference type="SUPFAM" id="SSF51556">
    <property type="entry name" value="Metallo-dependent hydrolases"/>
    <property type="match status" value="1"/>
</dbReference>
<organism evidence="2">
    <name type="scientific">Serpula lacrymans var. lacrymans (strain S7.3)</name>
    <name type="common">Dry rot fungus</name>
    <dbReference type="NCBI Taxonomy" id="936435"/>
    <lineage>
        <taxon>Eukaryota</taxon>
        <taxon>Fungi</taxon>
        <taxon>Dikarya</taxon>
        <taxon>Basidiomycota</taxon>
        <taxon>Agaricomycotina</taxon>
        <taxon>Agaricomycetes</taxon>
        <taxon>Agaricomycetidae</taxon>
        <taxon>Boletales</taxon>
        <taxon>Coniophorineae</taxon>
        <taxon>Serpulaceae</taxon>
        <taxon>Serpula</taxon>
    </lineage>
</organism>
<gene>
    <name evidence="1" type="ORF">SERLA73DRAFT_106775</name>
</gene>
<dbReference type="SUPFAM" id="SSF51338">
    <property type="entry name" value="Composite domain of metallo-dependent hydrolases"/>
    <property type="match status" value="1"/>
</dbReference>
<dbReference type="OMA" id="PAEIMGM"/>
<dbReference type="InParanoid" id="F8PW40"/>
<dbReference type="InterPro" id="IPR032466">
    <property type="entry name" value="Metal_Hydrolase"/>
</dbReference>
<evidence type="ECO:0000313" key="2">
    <source>
        <dbReference type="Proteomes" id="UP000008063"/>
    </source>
</evidence>
<dbReference type="InterPro" id="IPR011059">
    <property type="entry name" value="Metal-dep_hydrolase_composite"/>
</dbReference>
<keyword evidence="2" id="KW-1185">Reference proteome</keyword>
<dbReference type="eggNOG" id="ENOG502QQ9Z">
    <property type="taxonomic scope" value="Eukaryota"/>
</dbReference>
<dbReference type="EMBL" id="GL945479">
    <property type="protein sequence ID" value="EGN99899.1"/>
    <property type="molecule type" value="Genomic_DNA"/>
</dbReference>
<dbReference type="GO" id="GO:0005737">
    <property type="term" value="C:cytoplasm"/>
    <property type="evidence" value="ECO:0007669"/>
    <property type="project" value="TreeGrafter"/>
</dbReference>
<dbReference type="Proteomes" id="UP000008063">
    <property type="component" value="Unassembled WGS sequence"/>
</dbReference>
<dbReference type="PANTHER" id="PTHR43668">
    <property type="entry name" value="ALLANTOINASE"/>
    <property type="match status" value="1"/>
</dbReference>
<dbReference type="Gene3D" id="3.20.20.140">
    <property type="entry name" value="Metal-dependent hydrolases"/>
    <property type="match status" value="2"/>
</dbReference>
<name>F8PW40_SERL3</name>
<dbReference type="STRING" id="936435.F8PW40"/>
<dbReference type="AlphaFoldDB" id="F8PW40"/>
<dbReference type="InterPro" id="IPR050138">
    <property type="entry name" value="DHOase/Allantoinase_Hydrolase"/>
</dbReference>
<evidence type="ECO:0008006" key="3">
    <source>
        <dbReference type="Google" id="ProtNLM"/>
    </source>
</evidence>